<dbReference type="PANTHER" id="PTHR35870">
    <property type="entry name" value="PROTEIN, PUTATIVE (AFU_ORTHOLOGUE AFUA_5G03330)-RELATED"/>
    <property type="match status" value="1"/>
</dbReference>
<keyword evidence="3" id="KW-1185">Reference proteome</keyword>
<evidence type="ECO:0000313" key="3">
    <source>
        <dbReference type="Proteomes" id="UP000308092"/>
    </source>
</evidence>
<reference evidence="2 3" key="1">
    <citation type="submission" date="2019-03" db="EMBL/GenBank/DDBJ databases">
        <title>The genome sequence of a newly discovered highly antifungal drug resistant Aspergillus species, Aspergillus tanneri NIH 1004.</title>
        <authorList>
            <person name="Mounaud S."/>
            <person name="Singh I."/>
            <person name="Joardar V."/>
            <person name="Pakala S."/>
            <person name="Pakala S."/>
            <person name="Venepally P."/>
            <person name="Hoover J."/>
            <person name="Nierman W."/>
            <person name="Chung J."/>
            <person name="Losada L."/>
        </authorList>
    </citation>
    <scope>NUCLEOTIDE SEQUENCE [LARGE SCALE GENOMIC DNA]</scope>
    <source>
        <strain evidence="2 3">NIH1004</strain>
    </source>
</reference>
<name>A0A4S3JHX6_9EURO</name>
<protein>
    <submittedName>
        <fullName evidence="2">Uncharacterized protein</fullName>
    </submittedName>
</protein>
<organism evidence="2 3">
    <name type="scientific">Aspergillus tanneri</name>
    <dbReference type="NCBI Taxonomy" id="1220188"/>
    <lineage>
        <taxon>Eukaryota</taxon>
        <taxon>Fungi</taxon>
        <taxon>Dikarya</taxon>
        <taxon>Ascomycota</taxon>
        <taxon>Pezizomycotina</taxon>
        <taxon>Eurotiomycetes</taxon>
        <taxon>Eurotiomycetidae</taxon>
        <taxon>Eurotiales</taxon>
        <taxon>Aspergillaceae</taxon>
        <taxon>Aspergillus</taxon>
        <taxon>Aspergillus subgen. Circumdati</taxon>
    </lineage>
</organism>
<dbReference type="VEuPathDB" id="FungiDB:EYZ11_005661"/>
<dbReference type="PANTHER" id="PTHR35870:SF1">
    <property type="entry name" value="PROTEIN, PUTATIVE (AFU_ORTHOLOGUE AFUA_5G03330)-RELATED"/>
    <property type="match status" value="1"/>
</dbReference>
<dbReference type="EMBL" id="SOSA01000185">
    <property type="protein sequence ID" value="THC94860.1"/>
    <property type="molecule type" value="Genomic_DNA"/>
</dbReference>
<dbReference type="GO" id="GO:0016491">
    <property type="term" value="F:oxidoreductase activity"/>
    <property type="evidence" value="ECO:0007669"/>
    <property type="project" value="UniProtKB-KW"/>
</dbReference>
<comment type="caution">
    <text evidence="2">The sequence shown here is derived from an EMBL/GenBank/DDBJ whole genome shotgun (WGS) entry which is preliminary data.</text>
</comment>
<dbReference type="Pfam" id="PF14027">
    <property type="entry name" value="Questin_oxidase"/>
    <property type="match status" value="2"/>
</dbReference>
<dbReference type="InterPro" id="IPR025337">
    <property type="entry name" value="Questin_oxidase-like"/>
</dbReference>
<sequence length="224" mass="25627">MVEPLLQVLEDDVSMKCLGREENFRKFERYFLNQISQKGYHAVLQSYPDDRAGYLHGLIHIGLALEFRQPLLLAEGLAQAAVHHYMYKKYLTSTSIPRPENIQANGPWTTKWCTMECSHAKPELLRLAARWRVDPNDLDRATAELINVAVYITTGALLSPYRCMFDFYLLHCLTVSVAHASFLKETSKTNSQKAHLLEYSGRVFMMTYAGMGCPPLRLDYLCSL</sequence>
<accession>A0A4S3JHX6</accession>
<proteinExistence type="predicted"/>
<evidence type="ECO:0000313" key="2">
    <source>
        <dbReference type="EMBL" id="THC94860.1"/>
    </source>
</evidence>
<dbReference type="AlphaFoldDB" id="A0A4S3JHX6"/>
<evidence type="ECO:0000256" key="1">
    <source>
        <dbReference type="ARBA" id="ARBA00023002"/>
    </source>
</evidence>
<dbReference type="Proteomes" id="UP000308092">
    <property type="component" value="Unassembled WGS sequence"/>
</dbReference>
<keyword evidence="1" id="KW-0560">Oxidoreductase</keyword>
<dbReference type="STRING" id="1220188.A0A4S3JHX6"/>
<gene>
    <name evidence="2" type="ORF">EYZ11_005661</name>
</gene>